<protein>
    <submittedName>
        <fullName evidence="1">DUF6090 family protein</fullName>
    </submittedName>
</protein>
<dbReference type="EMBL" id="JALNMH010000002">
    <property type="protein sequence ID" value="MCK7592720.1"/>
    <property type="molecule type" value="Genomic_DNA"/>
</dbReference>
<dbReference type="Pfam" id="PF19578">
    <property type="entry name" value="DUF6090"/>
    <property type="match status" value="1"/>
</dbReference>
<dbReference type="InterPro" id="IPR045749">
    <property type="entry name" value="DUF6090"/>
</dbReference>
<comment type="caution">
    <text evidence="1">The sequence shown here is derived from an EMBL/GenBank/DDBJ whole genome shotgun (WGS) entry which is preliminary data.</text>
</comment>
<dbReference type="Proteomes" id="UP001431449">
    <property type="component" value="Unassembled WGS sequence"/>
</dbReference>
<keyword evidence="2" id="KW-1185">Reference proteome</keyword>
<dbReference type="RefSeq" id="WP_248205049.1">
    <property type="nucleotide sequence ID" value="NZ_JALNMH010000002.1"/>
</dbReference>
<organism evidence="1 2">
    <name type="scientific">Pseudomarimonas salicorniae</name>
    <dbReference type="NCBI Taxonomy" id="2933270"/>
    <lineage>
        <taxon>Bacteria</taxon>
        <taxon>Pseudomonadati</taxon>
        <taxon>Pseudomonadota</taxon>
        <taxon>Gammaproteobacteria</taxon>
        <taxon>Lysobacterales</taxon>
        <taxon>Lysobacteraceae</taxon>
        <taxon>Pseudomarimonas</taxon>
    </lineage>
</organism>
<proteinExistence type="predicted"/>
<gene>
    <name evidence="1" type="ORF">M0G41_03450</name>
</gene>
<evidence type="ECO:0000313" key="2">
    <source>
        <dbReference type="Proteomes" id="UP001431449"/>
    </source>
</evidence>
<evidence type="ECO:0000313" key="1">
    <source>
        <dbReference type="EMBL" id="MCK7592720.1"/>
    </source>
</evidence>
<name>A0ABT0GDU6_9GAMM</name>
<sequence>MEGLREQNWASVSVEFVLLVLGVFLGIQVANWNEDLADDQRSTEFTARLKADLRVEAWKYQYLLEYYTDVLAHAERAADALDGTALLSDEDLVISAYRATQYLGVPAQRATYDELISTGTFALIRDPELREAATGAYTAVIFDTLRDEGVASRYRGVFRTLLPYRVQRQLAKDCGDRLIEVGDYAGVKDSLDYPCKVDLPIESIASAAAALRSEPSLLPLLRLRIADMDTRLSDLTLFNLGALDGLRRLAQEGAQ</sequence>
<accession>A0ABT0GDU6</accession>
<reference evidence="1" key="1">
    <citation type="submission" date="2022-04" db="EMBL/GenBank/DDBJ databases">
        <title>Lysobacter sp. CAU 1642 isolated from sea sand.</title>
        <authorList>
            <person name="Kim W."/>
        </authorList>
    </citation>
    <scope>NUCLEOTIDE SEQUENCE</scope>
    <source>
        <strain evidence="1">CAU 1642</strain>
    </source>
</reference>